<gene>
    <name evidence="2" type="ORF">HID58_077621</name>
</gene>
<keyword evidence="1" id="KW-1133">Transmembrane helix</keyword>
<protein>
    <submittedName>
        <fullName evidence="2">Uncharacterized protein</fullName>
    </submittedName>
</protein>
<reference evidence="2 3" key="1">
    <citation type="submission" date="2021-05" db="EMBL/GenBank/DDBJ databases">
        <title>Genome Assembly of Synthetic Allotetraploid Brassica napus Reveals Homoeologous Exchanges between Subgenomes.</title>
        <authorList>
            <person name="Davis J.T."/>
        </authorList>
    </citation>
    <scope>NUCLEOTIDE SEQUENCE [LARGE SCALE GENOMIC DNA]</scope>
    <source>
        <strain evidence="3">cv. Da-Ae</strain>
        <tissue evidence="2">Seedling</tissue>
    </source>
</reference>
<dbReference type="Proteomes" id="UP000824890">
    <property type="component" value="Unassembled WGS sequence"/>
</dbReference>
<keyword evidence="1" id="KW-0812">Transmembrane</keyword>
<feature type="transmembrane region" description="Helical" evidence="1">
    <location>
        <begin position="7"/>
        <end position="30"/>
    </location>
</feature>
<accession>A0ABQ7YRZ7</accession>
<evidence type="ECO:0000313" key="2">
    <source>
        <dbReference type="EMBL" id="KAH0870599.1"/>
    </source>
</evidence>
<comment type="caution">
    <text evidence="2">The sequence shown here is derived from an EMBL/GenBank/DDBJ whole genome shotgun (WGS) entry which is preliminary data.</text>
</comment>
<sequence>MVVYYILALKFLGFFRAVLQLMLLILWFVIKYLNIDTSGRHVRKRSSDRVGEAANQHEKNIWLPEATKLVLMCTYLMLAIHGFFQEAIEQRVFMNETQENTLDSQNINNKFNVKNYLNLVSGGRRGSVVT</sequence>
<proteinExistence type="predicted"/>
<evidence type="ECO:0000313" key="3">
    <source>
        <dbReference type="Proteomes" id="UP000824890"/>
    </source>
</evidence>
<name>A0ABQ7YRZ7_BRANA</name>
<keyword evidence="1" id="KW-0472">Membrane</keyword>
<organism evidence="2 3">
    <name type="scientific">Brassica napus</name>
    <name type="common">Rape</name>
    <dbReference type="NCBI Taxonomy" id="3708"/>
    <lineage>
        <taxon>Eukaryota</taxon>
        <taxon>Viridiplantae</taxon>
        <taxon>Streptophyta</taxon>
        <taxon>Embryophyta</taxon>
        <taxon>Tracheophyta</taxon>
        <taxon>Spermatophyta</taxon>
        <taxon>Magnoliopsida</taxon>
        <taxon>eudicotyledons</taxon>
        <taxon>Gunneridae</taxon>
        <taxon>Pentapetalae</taxon>
        <taxon>rosids</taxon>
        <taxon>malvids</taxon>
        <taxon>Brassicales</taxon>
        <taxon>Brassicaceae</taxon>
        <taxon>Brassiceae</taxon>
        <taxon>Brassica</taxon>
    </lineage>
</organism>
<keyword evidence="3" id="KW-1185">Reference proteome</keyword>
<evidence type="ECO:0000256" key="1">
    <source>
        <dbReference type="SAM" id="Phobius"/>
    </source>
</evidence>
<dbReference type="EMBL" id="JAGKQM010000017">
    <property type="protein sequence ID" value="KAH0870599.1"/>
    <property type="molecule type" value="Genomic_DNA"/>
</dbReference>